<evidence type="ECO:0000256" key="1">
    <source>
        <dbReference type="ARBA" id="ARBA00022630"/>
    </source>
</evidence>
<evidence type="ECO:0000256" key="2">
    <source>
        <dbReference type="ARBA" id="ARBA00022827"/>
    </source>
</evidence>
<proteinExistence type="predicted"/>
<dbReference type="InterPro" id="IPR016166">
    <property type="entry name" value="FAD-bd_PCMH"/>
</dbReference>
<keyword evidence="2" id="KW-0274">FAD</keyword>
<evidence type="ECO:0000259" key="3">
    <source>
        <dbReference type="PROSITE" id="PS51387"/>
    </source>
</evidence>
<sequence length="401" mass="42021">MSTPEICRSPNCRGSEAMTITMQPSTAEDVRECVLNTLEAKDTVEIRGGGTKAGFGKPVQPARILDMRGLSGIVDYDPPELVLTVLPGTPLTDVRAALNELGQALAFDPFDHGPVYGMDEGAATIGGVVAAGVAGSQRLTSGSARDHLLGFKAVSGRGEAFVGGAKVVKNVTGYDLPKIMAGSWGRLAVLTELTLKVLPKPPERLTLALRDLPDDRAVAVMARALGSPAEVAAAAHVIGDPEVGTVTLLRLQGVRPSVAARALQLEALLGLEGEVQRLPEPLAARLWKEVTNVTALGTGPLWRISVPPTAGPAIARRVREMGGRYLLDWGGGLVCAVVEGESATLRTAAREAGGHATLVRADPALRAETPAFHPAPVGVAALEERVRRSFDPQGIFETGRF</sequence>
<evidence type="ECO:0000313" key="4">
    <source>
        <dbReference type="EMBL" id="MEW9856400.1"/>
    </source>
</evidence>
<dbReference type="PANTHER" id="PTHR11748:SF103">
    <property type="entry name" value="GLYCOLATE OXIDASE SUBUNIT GLCE"/>
    <property type="match status" value="1"/>
</dbReference>
<evidence type="ECO:0000313" key="5">
    <source>
        <dbReference type="Proteomes" id="UP001556118"/>
    </source>
</evidence>
<dbReference type="InterPro" id="IPR036318">
    <property type="entry name" value="FAD-bd_PCMH-like_sf"/>
</dbReference>
<name>A0ABV3RFV0_9SPHN</name>
<dbReference type="SUPFAM" id="SSF56176">
    <property type="entry name" value="FAD-binding/transporter-associated domain-like"/>
    <property type="match status" value="1"/>
</dbReference>
<accession>A0ABV3RFV0</accession>
<comment type="caution">
    <text evidence="4">The sequence shown here is derived from an EMBL/GenBank/DDBJ whole genome shotgun (WGS) entry which is preliminary data.</text>
</comment>
<dbReference type="InterPro" id="IPR006094">
    <property type="entry name" value="Oxid_FAD_bind_N"/>
</dbReference>
<dbReference type="PROSITE" id="PS51387">
    <property type="entry name" value="FAD_PCMH"/>
    <property type="match status" value="1"/>
</dbReference>
<dbReference type="Pfam" id="PF01565">
    <property type="entry name" value="FAD_binding_4"/>
    <property type="match status" value="1"/>
</dbReference>
<dbReference type="EMBL" id="JBFNXR010000052">
    <property type="protein sequence ID" value="MEW9856400.1"/>
    <property type="molecule type" value="Genomic_DNA"/>
</dbReference>
<dbReference type="Proteomes" id="UP001556118">
    <property type="component" value="Unassembled WGS sequence"/>
</dbReference>
<dbReference type="InterPro" id="IPR016164">
    <property type="entry name" value="FAD-linked_Oxase-like_C"/>
</dbReference>
<keyword evidence="1" id="KW-0285">Flavoprotein</keyword>
<gene>
    <name evidence="4" type="ORF">ABUH87_14775</name>
</gene>
<dbReference type="Gene3D" id="3.30.465.10">
    <property type="match status" value="1"/>
</dbReference>
<organism evidence="4 5">
    <name type="scientific">Novosphingobium rhizovicinum</name>
    <dbReference type="NCBI Taxonomy" id="3228928"/>
    <lineage>
        <taxon>Bacteria</taxon>
        <taxon>Pseudomonadati</taxon>
        <taxon>Pseudomonadota</taxon>
        <taxon>Alphaproteobacteria</taxon>
        <taxon>Sphingomonadales</taxon>
        <taxon>Sphingomonadaceae</taxon>
        <taxon>Novosphingobium</taxon>
    </lineage>
</organism>
<reference evidence="4 5" key="1">
    <citation type="submission" date="2024-06" db="EMBL/GenBank/DDBJ databases">
        <title>Novosphingobium rhizovicinus M1R2S20.</title>
        <authorList>
            <person name="Sun J.-Q."/>
        </authorList>
    </citation>
    <scope>NUCLEOTIDE SEQUENCE [LARGE SCALE GENOMIC DNA]</scope>
    <source>
        <strain evidence="4 5">M1R2S20</strain>
    </source>
</reference>
<dbReference type="PANTHER" id="PTHR11748">
    <property type="entry name" value="D-LACTATE DEHYDROGENASE"/>
    <property type="match status" value="1"/>
</dbReference>
<dbReference type="SUPFAM" id="SSF55103">
    <property type="entry name" value="FAD-linked oxidases, C-terminal domain"/>
    <property type="match status" value="1"/>
</dbReference>
<protein>
    <submittedName>
        <fullName evidence="4">FAD-binding protein</fullName>
    </submittedName>
</protein>
<keyword evidence="5" id="KW-1185">Reference proteome</keyword>
<dbReference type="InterPro" id="IPR016169">
    <property type="entry name" value="FAD-bd_PCMH_sub2"/>
</dbReference>
<dbReference type="RefSeq" id="WP_367774847.1">
    <property type="nucleotide sequence ID" value="NZ_JBFNXR010000052.1"/>
</dbReference>
<feature type="domain" description="FAD-binding PCMH-type" evidence="3">
    <location>
        <begin position="13"/>
        <end position="200"/>
    </location>
</feature>